<reference evidence="1 2" key="1">
    <citation type="journal article" date="2018" name="Sci. Rep.">
        <title>Rhizobium tumorigenes sp. nov., a novel plant tumorigenic bacterium isolated from cane gall tumors on thornless blackberry.</title>
        <authorList>
            <person name="Kuzmanovi N."/>
            <person name="Smalla K."/>
            <person name="Gronow S."/>
            <person name="PuBawska J."/>
        </authorList>
    </citation>
    <scope>NUCLEOTIDE SEQUENCE [LARGE SCALE GENOMIC DNA]</scope>
    <source>
        <strain evidence="1 2">CCBAU 85046</strain>
    </source>
</reference>
<gene>
    <name evidence="1" type="ORF">CPY51_21655</name>
</gene>
<proteinExistence type="predicted"/>
<name>A0A2W4D0I4_9HYPH</name>
<comment type="caution">
    <text evidence="1">The sequence shown here is derived from an EMBL/GenBank/DDBJ whole genome shotgun (WGS) entry which is preliminary data.</text>
</comment>
<organism evidence="1 2">
    <name type="scientific">Rhizobium tubonense</name>
    <dbReference type="NCBI Taxonomy" id="484088"/>
    <lineage>
        <taxon>Bacteria</taxon>
        <taxon>Pseudomonadati</taxon>
        <taxon>Pseudomonadota</taxon>
        <taxon>Alphaproteobacteria</taxon>
        <taxon>Hyphomicrobiales</taxon>
        <taxon>Rhizobiaceae</taxon>
        <taxon>Rhizobium/Agrobacterium group</taxon>
        <taxon>Rhizobium</taxon>
    </lineage>
</organism>
<evidence type="ECO:0000313" key="1">
    <source>
        <dbReference type="EMBL" id="PZM10994.1"/>
    </source>
</evidence>
<accession>A0A2W4D0I4</accession>
<protein>
    <submittedName>
        <fullName evidence="1">Uncharacterized protein</fullName>
    </submittedName>
</protein>
<dbReference type="Proteomes" id="UP000248925">
    <property type="component" value="Unassembled WGS sequence"/>
</dbReference>
<dbReference type="EMBL" id="PCDP01000041">
    <property type="protein sequence ID" value="PZM10994.1"/>
    <property type="molecule type" value="Genomic_DNA"/>
</dbReference>
<dbReference type="AlphaFoldDB" id="A0A2W4D0I4"/>
<sequence length="73" mass="8062">MPEKPEQYVGMAPRGRRLLRQMARIFRHGHGGNVGIKNRDPSNYRVSNLETVGSGLAATAHIQSPAGNSRHEK</sequence>
<evidence type="ECO:0000313" key="2">
    <source>
        <dbReference type="Proteomes" id="UP000248925"/>
    </source>
</evidence>
<keyword evidence="2" id="KW-1185">Reference proteome</keyword>